<keyword evidence="9" id="KW-0560">Oxidoreductase</keyword>
<dbReference type="AlphaFoldDB" id="A0A1P8UL96"/>
<dbReference type="GO" id="GO:0050660">
    <property type="term" value="F:flavin adenine dinucleotide binding"/>
    <property type="evidence" value="ECO:0007669"/>
    <property type="project" value="InterPro"/>
</dbReference>
<feature type="domain" description="Acyl-CoA dehydrogenase/oxidase C-terminal" evidence="13">
    <location>
        <begin position="363"/>
        <end position="506"/>
    </location>
</feature>
<dbReference type="InterPro" id="IPR046373">
    <property type="entry name" value="Acyl-CoA_Oxase/DH_mid-dom_sf"/>
</dbReference>
<dbReference type="Pfam" id="PF09317">
    <property type="entry name" value="ACDH_C"/>
    <property type="match status" value="1"/>
</dbReference>
<evidence type="ECO:0000256" key="1">
    <source>
        <dbReference type="ARBA" id="ARBA00001974"/>
    </source>
</evidence>
<evidence type="ECO:0000256" key="7">
    <source>
        <dbReference type="ARBA" id="ARBA00022630"/>
    </source>
</evidence>
<comment type="cofactor">
    <cofactor evidence="1">
        <name>FAD</name>
        <dbReference type="ChEBI" id="CHEBI:57692"/>
    </cofactor>
</comment>
<comment type="catalytic activity">
    <reaction evidence="10">
        <text>a medium-chain 2,3-saturated fatty acyl-CoA + oxidized [electron-transfer flavoprotein] + H(+) = a medium-chain (2E)-enoyl-CoA + reduced [electron-transfer flavoprotein]</text>
        <dbReference type="Rhea" id="RHEA:14477"/>
        <dbReference type="Rhea" id="RHEA-COMP:10685"/>
        <dbReference type="Rhea" id="RHEA-COMP:10686"/>
        <dbReference type="ChEBI" id="CHEBI:15378"/>
        <dbReference type="ChEBI" id="CHEBI:57692"/>
        <dbReference type="ChEBI" id="CHEBI:58307"/>
        <dbReference type="ChEBI" id="CHEBI:83723"/>
        <dbReference type="ChEBI" id="CHEBI:83726"/>
        <dbReference type="EC" id="1.3.8.7"/>
    </reaction>
</comment>
<keyword evidence="12" id="KW-0472">Membrane</keyword>
<evidence type="ECO:0000313" key="17">
    <source>
        <dbReference type="Proteomes" id="UP000243807"/>
    </source>
</evidence>
<dbReference type="RefSeq" id="WP_076838288.1">
    <property type="nucleotide sequence ID" value="NZ_CP019434.1"/>
</dbReference>
<evidence type="ECO:0000256" key="8">
    <source>
        <dbReference type="ARBA" id="ARBA00022827"/>
    </source>
</evidence>
<dbReference type="FunFam" id="1.20.140.10:FF:000009">
    <property type="entry name" value="Acyl-CoA dehydrogenase"/>
    <property type="match status" value="1"/>
</dbReference>
<gene>
    <name evidence="16" type="primary">fadE</name>
    <name evidence="16" type="ORF">BW247_03010</name>
</gene>
<evidence type="ECO:0000256" key="12">
    <source>
        <dbReference type="SAM" id="Phobius"/>
    </source>
</evidence>
<dbReference type="GO" id="GO:0033539">
    <property type="term" value="P:fatty acid beta-oxidation using acyl-CoA dehydrogenase"/>
    <property type="evidence" value="ECO:0007669"/>
    <property type="project" value="InterPro"/>
</dbReference>
<keyword evidence="12" id="KW-1133">Transmembrane helix</keyword>
<evidence type="ECO:0000256" key="11">
    <source>
        <dbReference type="ARBA" id="ARBA00049247"/>
    </source>
</evidence>
<evidence type="ECO:0000256" key="3">
    <source>
        <dbReference type="ARBA" id="ARBA00009347"/>
    </source>
</evidence>
<dbReference type="PANTHER" id="PTHR48083">
    <property type="entry name" value="MEDIUM-CHAIN SPECIFIC ACYL-COA DEHYDROGENASE, MITOCHONDRIAL-RELATED"/>
    <property type="match status" value="1"/>
</dbReference>
<dbReference type="FunFam" id="2.40.110.10:FF:000010">
    <property type="entry name" value="Acyl-CoA dehydrogenase"/>
    <property type="match status" value="1"/>
</dbReference>
<comment type="pathway">
    <text evidence="2">Lipid metabolism; fatty acid beta-oxidation.</text>
</comment>
<evidence type="ECO:0000259" key="15">
    <source>
        <dbReference type="Pfam" id="PF09317"/>
    </source>
</evidence>
<dbReference type="InterPro" id="IPR009100">
    <property type="entry name" value="AcylCoA_DH/oxidase_NM_dom_sf"/>
</dbReference>
<dbReference type="Pfam" id="PF00441">
    <property type="entry name" value="Acyl-CoA_dh_1"/>
    <property type="match status" value="1"/>
</dbReference>
<dbReference type="Gene3D" id="1.20.140.10">
    <property type="entry name" value="Butyryl-CoA Dehydrogenase, subunit A, domain 3"/>
    <property type="match status" value="1"/>
</dbReference>
<evidence type="ECO:0000259" key="13">
    <source>
        <dbReference type="Pfam" id="PF00441"/>
    </source>
</evidence>
<accession>A0A1P8UL96</accession>
<dbReference type="Gene3D" id="1.10.540.10">
    <property type="entry name" value="Acyl-CoA dehydrogenase/oxidase, N-terminal domain"/>
    <property type="match status" value="1"/>
</dbReference>
<dbReference type="Gene3D" id="2.40.110.10">
    <property type="entry name" value="Butyryl-CoA Dehydrogenase, subunit A, domain 2"/>
    <property type="match status" value="1"/>
</dbReference>
<keyword evidence="12" id="KW-0812">Transmembrane</keyword>
<keyword evidence="17" id="KW-1185">Reference proteome</keyword>
<feature type="transmembrane region" description="Helical" evidence="12">
    <location>
        <begin position="43"/>
        <end position="64"/>
    </location>
</feature>
<dbReference type="Pfam" id="PF02771">
    <property type="entry name" value="Acyl-CoA_dh_N"/>
    <property type="match status" value="1"/>
</dbReference>
<evidence type="ECO:0000313" key="16">
    <source>
        <dbReference type="EMBL" id="APZ44514.1"/>
    </source>
</evidence>
<comment type="catalytic activity">
    <reaction evidence="11">
        <text>a long-chain 2,3-saturated fatty acyl-CoA + oxidized [electron-transfer flavoprotein] + H(+) = a long-chain (2E)-enoyl-CoA + reduced [electron-transfer flavoprotein]</text>
        <dbReference type="Rhea" id="RHEA:17721"/>
        <dbReference type="Rhea" id="RHEA-COMP:10685"/>
        <dbReference type="Rhea" id="RHEA-COMP:10686"/>
        <dbReference type="ChEBI" id="CHEBI:15378"/>
        <dbReference type="ChEBI" id="CHEBI:57692"/>
        <dbReference type="ChEBI" id="CHEBI:58307"/>
        <dbReference type="ChEBI" id="CHEBI:83721"/>
        <dbReference type="ChEBI" id="CHEBI:83727"/>
        <dbReference type="EC" id="1.3.8.8"/>
    </reaction>
</comment>
<evidence type="ECO:0000256" key="9">
    <source>
        <dbReference type="ARBA" id="ARBA00023002"/>
    </source>
</evidence>
<feature type="domain" description="Acyl-CoA dehydrogenase/oxidase N-terminal" evidence="14">
    <location>
        <begin position="151"/>
        <end position="236"/>
    </location>
</feature>
<dbReference type="EC" id="1.3.8.7" evidence="4"/>
<dbReference type="EMBL" id="CP019434">
    <property type="protein sequence ID" value="APZ44514.1"/>
    <property type="molecule type" value="Genomic_DNA"/>
</dbReference>
<organism evidence="16 17">
    <name type="scientific">Acidihalobacter ferrooxydans</name>
    <dbReference type="NCBI Taxonomy" id="1765967"/>
    <lineage>
        <taxon>Bacteria</taxon>
        <taxon>Pseudomonadati</taxon>
        <taxon>Pseudomonadota</taxon>
        <taxon>Gammaproteobacteria</taxon>
        <taxon>Chromatiales</taxon>
        <taxon>Ectothiorhodospiraceae</taxon>
        <taxon>Acidihalobacter</taxon>
    </lineage>
</organism>
<dbReference type="KEGG" id="afy:BW247_03010"/>
<protein>
    <recommendedName>
        <fullName evidence="6">Acyl-coenzyme A dehydrogenase</fullName>
        <ecNumber evidence="4">1.3.8.7</ecNumber>
        <ecNumber evidence="5">1.3.8.8</ecNumber>
    </recommendedName>
</protein>
<dbReference type="InterPro" id="IPR037069">
    <property type="entry name" value="AcylCoA_DH/ox_N_sf"/>
</dbReference>
<dbReference type="InterPro" id="IPR013786">
    <property type="entry name" value="AcylCoA_DH/ox_N"/>
</dbReference>
<keyword evidence="8" id="KW-0274">FAD</keyword>
<dbReference type="PANTHER" id="PTHR48083:SF33">
    <property type="entry name" value="ACYL-COENZYME A DEHYDROGENASE"/>
    <property type="match status" value="1"/>
</dbReference>
<feature type="domain" description="Acyl-CoA dehydrogenase C-terminal bacterial-type" evidence="15">
    <location>
        <begin position="517"/>
        <end position="800"/>
    </location>
</feature>
<dbReference type="InterPro" id="IPR050741">
    <property type="entry name" value="Acyl-CoA_dehydrogenase"/>
</dbReference>
<dbReference type="GO" id="GO:0004466">
    <property type="term" value="F:long-chain fatty acyl-CoA dehydrogenase activity"/>
    <property type="evidence" value="ECO:0007669"/>
    <property type="project" value="UniProtKB-EC"/>
</dbReference>
<dbReference type="Proteomes" id="UP000243807">
    <property type="component" value="Chromosome"/>
</dbReference>
<dbReference type="GO" id="GO:0070991">
    <property type="term" value="F:medium-chain fatty acyl-CoA dehydrogenase activity"/>
    <property type="evidence" value="ECO:0007669"/>
    <property type="project" value="UniProtKB-EC"/>
</dbReference>
<evidence type="ECO:0000256" key="10">
    <source>
        <dbReference type="ARBA" id="ARBA00047882"/>
    </source>
</evidence>
<keyword evidence="7" id="KW-0285">Flavoprotein</keyword>
<comment type="similarity">
    <text evidence="3">Belongs to the acyl-CoA dehydrogenase family.</text>
</comment>
<dbReference type="GO" id="GO:0005737">
    <property type="term" value="C:cytoplasm"/>
    <property type="evidence" value="ECO:0007669"/>
    <property type="project" value="TreeGrafter"/>
</dbReference>
<dbReference type="SUPFAM" id="SSF47203">
    <property type="entry name" value="Acyl-CoA dehydrogenase C-terminal domain-like"/>
    <property type="match status" value="1"/>
</dbReference>
<evidence type="ECO:0000256" key="6">
    <source>
        <dbReference type="ARBA" id="ARBA00020144"/>
    </source>
</evidence>
<dbReference type="EC" id="1.3.8.8" evidence="5"/>
<dbReference type="InterPro" id="IPR009075">
    <property type="entry name" value="AcylCo_DH/oxidase_C"/>
</dbReference>
<dbReference type="InterPro" id="IPR015396">
    <property type="entry name" value="FadE_C"/>
</dbReference>
<name>A0A1P8UL96_9GAMM</name>
<dbReference type="UniPathway" id="UPA00659"/>
<reference evidence="16 17" key="1">
    <citation type="submission" date="2017-01" db="EMBL/GenBank/DDBJ databases">
        <title>Draft sequence of Acidihalobacter ferrooxidans strain DSM 14175 (strain V8).</title>
        <authorList>
            <person name="Khaleque H.N."/>
            <person name="Ramsay J.P."/>
            <person name="Murphy R.J.T."/>
            <person name="Kaksonen A.H."/>
            <person name="Boxall N.J."/>
            <person name="Watkin E.L.J."/>
        </authorList>
    </citation>
    <scope>NUCLEOTIDE SEQUENCE [LARGE SCALE GENOMIC DNA]</scope>
    <source>
        <strain evidence="16 17">V8</strain>
    </source>
</reference>
<dbReference type="NCBIfam" id="NF007000">
    <property type="entry name" value="PRK09463.1"/>
    <property type="match status" value="1"/>
</dbReference>
<evidence type="ECO:0000256" key="5">
    <source>
        <dbReference type="ARBA" id="ARBA00012040"/>
    </source>
</evidence>
<dbReference type="STRING" id="1765967.BW247_03010"/>
<evidence type="ECO:0000259" key="14">
    <source>
        <dbReference type="Pfam" id="PF02771"/>
    </source>
</evidence>
<dbReference type="SUPFAM" id="SSF56645">
    <property type="entry name" value="Acyl-CoA dehydrogenase NM domain-like"/>
    <property type="match status" value="1"/>
</dbReference>
<dbReference type="NCBIfam" id="NF009586">
    <property type="entry name" value="PRK13026.1"/>
    <property type="match status" value="1"/>
</dbReference>
<dbReference type="InterPro" id="IPR036250">
    <property type="entry name" value="AcylCo_DH-like_C"/>
</dbReference>
<evidence type="ECO:0000256" key="4">
    <source>
        <dbReference type="ARBA" id="ARBA00012033"/>
    </source>
</evidence>
<dbReference type="OrthoDB" id="9802447at2"/>
<evidence type="ECO:0000256" key="2">
    <source>
        <dbReference type="ARBA" id="ARBA00005005"/>
    </source>
</evidence>
<sequence>MTTLAFIVVAVVWLFASLYFRHRLALAAGLGAGLAVVGWLTPVNVLAAVVVSIIAAVLVALSILPLRRRVLTRPLFAAFAAHLPKLSATEREAIDAGTVGWDGELFSGRPDWRRLVDRPAPALSAEEQAFLDGPVNELCRLSDTWNINHSWNTVPEHISRFVRRNGFLGMIIPKRYGGLELSAYAQSQVLVRLANAGGGVTYLVGVPNSLGPGELLLKYGTEAQKDYYLPRLSSGEEIPCFALTAPTAGSDATSIPDTGVVCRGQWQGREVLGMRLTFNKRYITLAPIATLIGLAFRLRDPEHLLGEESDLGITLALIPRATPGLDIGRRHLPVGDAFLNGPVRGKDIFVPLDDIIGGPAMIGKGWTMLVNCLSVGRAVTLPTGAVAVGKRMLKGSSAYAVLREQFGLSLARFEGVQQPLARIAAFAYIIDAARSLTIQSLDHGEKPSVPSAIVKYHCTELARCCALDAMDIHGGKAVMKGPGNYIVNAFESIPVAITVEGANILTRNLMIFGQGATRSHPFALKEMELAQRVGEPGALAEFDRVLFRHIGATLGNTVRAFGMGLTGARFAAVPGDPSLRRHYQTLDRLSAAFAVAADVAMLGLGGRLKFKESLSARLGDMLSALYLGSLVLKHHENAGCPHSERPAVDWALAYLTHAWQEACVEFLRNYPARGVARALRLLLLPLGARLRGPSDAQSFALAQAVTTDTPLRERLIDGLYDEDGLNNPLTHVDRVFRERLELEPLFQRLREAIKARRIRKLQGVELIKAARRHGVLERDEARRLFAFDARLMEVINVDDFDAADLCRKPYDPADDTCLPDGLRAAV</sequence>
<proteinExistence type="inferred from homology"/>